<feature type="transmembrane region" description="Helical" evidence="15">
    <location>
        <begin position="481"/>
        <end position="504"/>
    </location>
</feature>
<dbReference type="CDD" id="cd14066">
    <property type="entry name" value="STKc_IRAK"/>
    <property type="match status" value="1"/>
</dbReference>
<dbReference type="InterPro" id="IPR003591">
    <property type="entry name" value="Leu-rich_rpt_typical-subtyp"/>
</dbReference>
<evidence type="ECO:0000313" key="18">
    <source>
        <dbReference type="EMBL" id="KAL3697589.1"/>
    </source>
</evidence>
<organism evidence="18 19">
    <name type="scientific">Riccia sorocarpa</name>
    <dbReference type="NCBI Taxonomy" id="122646"/>
    <lineage>
        <taxon>Eukaryota</taxon>
        <taxon>Viridiplantae</taxon>
        <taxon>Streptophyta</taxon>
        <taxon>Embryophyta</taxon>
        <taxon>Marchantiophyta</taxon>
        <taxon>Marchantiopsida</taxon>
        <taxon>Marchantiidae</taxon>
        <taxon>Marchantiales</taxon>
        <taxon>Ricciaceae</taxon>
        <taxon>Riccia</taxon>
    </lineage>
</organism>
<keyword evidence="12" id="KW-0675">Receptor</keyword>
<evidence type="ECO:0000256" key="6">
    <source>
        <dbReference type="ARBA" id="ARBA00022737"/>
    </source>
</evidence>
<dbReference type="FunFam" id="3.80.10.10:FF:000383">
    <property type="entry name" value="Leucine-rich repeat receptor protein kinase EMS1"/>
    <property type="match status" value="1"/>
</dbReference>
<keyword evidence="7 13" id="KW-0547">Nucleotide-binding</keyword>
<proteinExistence type="predicted"/>
<accession>A0ABD3I4Z5</accession>
<dbReference type="GO" id="GO:0004674">
    <property type="term" value="F:protein serine/threonine kinase activity"/>
    <property type="evidence" value="ECO:0007669"/>
    <property type="project" value="UniProtKB-KW"/>
</dbReference>
<dbReference type="PROSITE" id="PS00108">
    <property type="entry name" value="PROTEIN_KINASE_ST"/>
    <property type="match status" value="1"/>
</dbReference>
<keyword evidence="4" id="KW-0808">Transferase</keyword>
<dbReference type="InterPro" id="IPR017441">
    <property type="entry name" value="Protein_kinase_ATP_BS"/>
</dbReference>
<evidence type="ECO:0000256" key="12">
    <source>
        <dbReference type="ARBA" id="ARBA00023170"/>
    </source>
</evidence>
<evidence type="ECO:0000256" key="3">
    <source>
        <dbReference type="ARBA" id="ARBA00022614"/>
    </source>
</evidence>
<evidence type="ECO:0000256" key="9">
    <source>
        <dbReference type="ARBA" id="ARBA00022840"/>
    </source>
</evidence>
<keyword evidence="8" id="KW-0418">Kinase</keyword>
<dbReference type="InterPro" id="IPR032675">
    <property type="entry name" value="LRR_dom_sf"/>
</dbReference>
<evidence type="ECO:0000256" key="10">
    <source>
        <dbReference type="ARBA" id="ARBA00022989"/>
    </source>
</evidence>
<evidence type="ECO:0000256" key="5">
    <source>
        <dbReference type="ARBA" id="ARBA00022692"/>
    </source>
</evidence>
<dbReference type="SUPFAM" id="SSF52058">
    <property type="entry name" value="L domain-like"/>
    <property type="match status" value="2"/>
</dbReference>
<dbReference type="Gene3D" id="1.10.510.10">
    <property type="entry name" value="Transferase(Phosphotransferase) domain 1"/>
    <property type="match status" value="1"/>
</dbReference>
<dbReference type="Pfam" id="PF00560">
    <property type="entry name" value="LRR_1"/>
    <property type="match status" value="5"/>
</dbReference>
<dbReference type="InterPro" id="IPR000719">
    <property type="entry name" value="Prot_kinase_dom"/>
</dbReference>
<dbReference type="InterPro" id="IPR001611">
    <property type="entry name" value="Leu-rich_rpt"/>
</dbReference>
<evidence type="ECO:0000256" key="14">
    <source>
        <dbReference type="SAM" id="MobiDB-lite"/>
    </source>
</evidence>
<keyword evidence="2" id="KW-0723">Serine/threonine-protein kinase</keyword>
<evidence type="ECO:0000256" key="7">
    <source>
        <dbReference type="ARBA" id="ARBA00022741"/>
    </source>
</evidence>
<dbReference type="GO" id="GO:0016020">
    <property type="term" value="C:membrane"/>
    <property type="evidence" value="ECO:0007669"/>
    <property type="project" value="UniProtKB-SubCell"/>
</dbReference>
<keyword evidence="11 15" id="KW-0472">Membrane</keyword>
<keyword evidence="5 15" id="KW-0812">Transmembrane</keyword>
<dbReference type="EMBL" id="JBJQOH010000002">
    <property type="protein sequence ID" value="KAL3697589.1"/>
    <property type="molecule type" value="Genomic_DNA"/>
</dbReference>
<evidence type="ECO:0000256" key="16">
    <source>
        <dbReference type="SAM" id="SignalP"/>
    </source>
</evidence>
<evidence type="ECO:0000256" key="8">
    <source>
        <dbReference type="ARBA" id="ARBA00022777"/>
    </source>
</evidence>
<dbReference type="FunFam" id="1.10.510.10:FF:000146">
    <property type="entry name" value="LRR receptor-like serine/threonine-protein kinase IOS1"/>
    <property type="match status" value="1"/>
</dbReference>
<evidence type="ECO:0000256" key="1">
    <source>
        <dbReference type="ARBA" id="ARBA00004167"/>
    </source>
</evidence>
<evidence type="ECO:0000259" key="17">
    <source>
        <dbReference type="PROSITE" id="PS50011"/>
    </source>
</evidence>
<dbReference type="InterPro" id="IPR011009">
    <property type="entry name" value="Kinase-like_dom_sf"/>
</dbReference>
<comment type="subcellular location">
    <subcellularLocation>
        <location evidence="1">Membrane</location>
        <topology evidence="1">Single-pass membrane protein</topology>
    </subcellularLocation>
</comment>
<feature type="region of interest" description="Disordered" evidence="14">
    <location>
        <begin position="870"/>
        <end position="900"/>
    </location>
</feature>
<dbReference type="Gene3D" id="3.30.200.20">
    <property type="entry name" value="Phosphorylase Kinase, domain 1"/>
    <property type="match status" value="1"/>
</dbReference>
<dbReference type="SUPFAM" id="SSF56112">
    <property type="entry name" value="Protein kinase-like (PK-like)"/>
    <property type="match status" value="1"/>
</dbReference>
<evidence type="ECO:0000256" key="15">
    <source>
        <dbReference type="SAM" id="Phobius"/>
    </source>
</evidence>
<dbReference type="AlphaFoldDB" id="A0ABD3I4Z5"/>
<dbReference type="Proteomes" id="UP001633002">
    <property type="component" value="Unassembled WGS sequence"/>
</dbReference>
<dbReference type="InterPro" id="IPR001245">
    <property type="entry name" value="Ser-Thr/Tyr_kinase_cat_dom"/>
</dbReference>
<evidence type="ECO:0000256" key="13">
    <source>
        <dbReference type="PROSITE-ProRule" id="PRU10141"/>
    </source>
</evidence>
<dbReference type="SMART" id="SM00220">
    <property type="entry name" value="S_TKc"/>
    <property type="match status" value="1"/>
</dbReference>
<reference evidence="18 19" key="1">
    <citation type="submission" date="2024-09" db="EMBL/GenBank/DDBJ databases">
        <title>Chromosome-scale assembly of Riccia sorocarpa.</title>
        <authorList>
            <person name="Paukszto L."/>
        </authorList>
    </citation>
    <scope>NUCLEOTIDE SEQUENCE [LARGE SCALE GENOMIC DNA]</scope>
    <source>
        <strain evidence="18">LP-2024</strain>
        <tissue evidence="18">Aerial parts of the thallus</tissue>
    </source>
</reference>
<evidence type="ECO:0000256" key="4">
    <source>
        <dbReference type="ARBA" id="ARBA00022679"/>
    </source>
</evidence>
<evidence type="ECO:0000313" key="19">
    <source>
        <dbReference type="Proteomes" id="UP001633002"/>
    </source>
</evidence>
<evidence type="ECO:0000256" key="2">
    <source>
        <dbReference type="ARBA" id="ARBA00022527"/>
    </source>
</evidence>
<keyword evidence="6" id="KW-0677">Repeat</keyword>
<feature type="binding site" evidence="13">
    <location>
        <position position="565"/>
    </location>
    <ligand>
        <name>ATP</name>
        <dbReference type="ChEBI" id="CHEBI:30616"/>
    </ligand>
</feature>
<dbReference type="PANTHER" id="PTHR48006">
    <property type="entry name" value="LEUCINE-RICH REPEAT-CONTAINING PROTEIN DDB_G0281931-RELATED"/>
    <property type="match status" value="1"/>
</dbReference>
<keyword evidence="10 15" id="KW-1133">Transmembrane helix</keyword>
<dbReference type="PROSITE" id="PS00107">
    <property type="entry name" value="PROTEIN_KINASE_ATP"/>
    <property type="match status" value="1"/>
</dbReference>
<dbReference type="Pfam" id="PF07714">
    <property type="entry name" value="PK_Tyr_Ser-Thr"/>
    <property type="match status" value="1"/>
</dbReference>
<feature type="domain" description="Protein kinase" evidence="17">
    <location>
        <begin position="537"/>
        <end position="824"/>
    </location>
</feature>
<dbReference type="InterPro" id="IPR051824">
    <property type="entry name" value="LRR_Rcpt-Like_S/T_Kinase"/>
</dbReference>
<name>A0ABD3I4Z5_9MARC</name>
<comment type="caution">
    <text evidence="18">The sequence shown here is derived from an EMBL/GenBank/DDBJ whole genome shotgun (WGS) entry which is preliminary data.</text>
</comment>
<dbReference type="Gene3D" id="3.80.10.10">
    <property type="entry name" value="Ribonuclease Inhibitor"/>
    <property type="match status" value="4"/>
</dbReference>
<keyword evidence="3" id="KW-0433">Leucine-rich repeat</keyword>
<dbReference type="GO" id="GO:0005524">
    <property type="term" value="F:ATP binding"/>
    <property type="evidence" value="ECO:0007669"/>
    <property type="project" value="UniProtKB-UniRule"/>
</dbReference>
<dbReference type="PANTHER" id="PTHR48006:SF84">
    <property type="entry name" value="REPEAT TRANSMEMBRANE PROTEIN KINASE, PUTATIVE, EXPRESSED-RELATED"/>
    <property type="match status" value="1"/>
</dbReference>
<keyword evidence="19" id="KW-1185">Reference proteome</keyword>
<dbReference type="PROSITE" id="PS50011">
    <property type="entry name" value="PROTEIN_KINASE_DOM"/>
    <property type="match status" value="1"/>
</dbReference>
<dbReference type="SMART" id="SM00369">
    <property type="entry name" value="LRR_TYP"/>
    <property type="match status" value="4"/>
</dbReference>
<evidence type="ECO:0000256" key="11">
    <source>
        <dbReference type="ARBA" id="ARBA00023136"/>
    </source>
</evidence>
<dbReference type="FunFam" id="3.80.10.10:FF:000129">
    <property type="entry name" value="Leucine-rich repeat receptor-like kinase"/>
    <property type="match status" value="1"/>
</dbReference>
<sequence length="900" mass="97657">MSCREGAFLLLSLTLFWSVEFMQIPLGNALIPEQESALETLRERLNLSRWTGDPCSSVNWIRCAGNVVSELNLQQRSLLGTIPAELEAFRNITSLRLDQNNLTGGIPSSIFNLSSLLYLNLSYNPLGGPLPDITGSKSLNKIDLTQTQVTGNIPASFGSLDNLGNLVTLNVGNNPQLNGSVSFLDQPYNLKSFNGSGCGFSGNLPYFENSAGLELVDLQMNDFSGTIPNALFQKQSLGTLYLNNNPKLSGNLPDTSSLQNLAEFVISDCALSGPLEDRVFADSPLLEVIGFGNNRFTSFPSDLQALSNLRELDVHSNNITGPLPKLPAAANQTANGGLTLLTFSNNHFNGEIPSSWYEATNLQGMFLAQNNLTGGIHDKIGALTQLRHLNLSGNGFSGQLPEQLGALINLETIDLRSNRFSGNVPGGIATLPKLKQVVLDDNNFTGIPQSLVERKDIALSYSNNPGLRTFTTPKNGGSTGAIVGAIIGACAIVGVVAAVIALYIKKRRKKGPDEISLADMPQSVHGFTRKQLKALTENYKTRIGKGGFGSVYYGKLADGKEVAVKVRKSDSKQGSDEFLNEVRLLSRLHHRNLVSLVGYCLEANQQMLVYDYMSQGTLHDHLYHKGSADSSSQKTLPWKTRLNIAVQAAKGLEYLHRDCNPPIIHRDVKSSNILLTSRLQAKVGDLGISKQASEKDSDQGFSKSGVSTVIKGTFGYLDPEYFIRRRLTTKSDVYSFGVVLLEIITAKRPQTETFPDSTAGNLIEWVRIAENSNQIERVVDPELQGEYEQEVMLKVARLALSCTRFSGPERPEMGEVVRSLTQALCMEGDYVDSSGISSALSSGISSIPEIVPLTREEELPFGSGVFSSSSFSSKGFSYPSTETTVTTPSLTTVTPPSLTQ</sequence>
<keyword evidence="9 13" id="KW-0067">ATP-binding</keyword>
<feature type="chain" id="PRO_5044834874" description="Protein kinase domain-containing protein" evidence="16">
    <location>
        <begin position="30"/>
        <end position="900"/>
    </location>
</feature>
<dbReference type="FunFam" id="3.30.200.20:FF:000178">
    <property type="entry name" value="serine/threonine-protein kinase PBS1-like"/>
    <property type="match status" value="1"/>
</dbReference>
<keyword evidence="16" id="KW-0732">Signal</keyword>
<gene>
    <name evidence="18" type="ORF">R1sor_011665</name>
</gene>
<feature type="signal peptide" evidence="16">
    <location>
        <begin position="1"/>
        <end position="29"/>
    </location>
</feature>
<protein>
    <recommendedName>
        <fullName evidence="17">Protein kinase domain-containing protein</fullName>
    </recommendedName>
</protein>
<dbReference type="InterPro" id="IPR008271">
    <property type="entry name" value="Ser/Thr_kinase_AS"/>
</dbReference>